<dbReference type="eggNOG" id="COG5276">
    <property type="taxonomic scope" value="Bacteria"/>
</dbReference>
<organism evidence="2 3">
    <name type="scientific">Bernardetia litoralis (strain ATCC 23117 / DSM 6794 / NBRC 15988 / NCIMB 1366 / Fx l1 / Sio-4)</name>
    <name type="common">Flexibacter litoralis</name>
    <dbReference type="NCBI Taxonomy" id="880071"/>
    <lineage>
        <taxon>Bacteria</taxon>
        <taxon>Pseudomonadati</taxon>
        <taxon>Bacteroidota</taxon>
        <taxon>Cytophagia</taxon>
        <taxon>Cytophagales</taxon>
        <taxon>Bernardetiaceae</taxon>
        <taxon>Bernardetia</taxon>
    </lineage>
</organism>
<dbReference type="AlphaFoldDB" id="I4AG33"/>
<keyword evidence="1" id="KW-0812">Transmembrane</keyword>
<keyword evidence="3" id="KW-1185">Reference proteome</keyword>
<keyword evidence="1" id="KW-1133">Transmembrane helix</keyword>
<dbReference type="Proteomes" id="UP000006054">
    <property type="component" value="Chromosome"/>
</dbReference>
<dbReference type="InterPro" id="IPR013211">
    <property type="entry name" value="LVIVD"/>
</dbReference>
<name>I4AG33_BERLS</name>
<reference evidence="3" key="1">
    <citation type="submission" date="2012-06" db="EMBL/GenBank/DDBJ databases">
        <title>The complete genome of Flexibacter litoralis DSM 6794.</title>
        <authorList>
            <person name="Lucas S."/>
            <person name="Copeland A."/>
            <person name="Lapidus A."/>
            <person name="Glavina del Rio T."/>
            <person name="Dalin E."/>
            <person name="Tice H."/>
            <person name="Bruce D."/>
            <person name="Goodwin L."/>
            <person name="Pitluck S."/>
            <person name="Peters L."/>
            <person name="Ovchinnikova G."/>
            <person name="Lu M."/>
            <person name="Kyrpides N."/>
            <person name="Mavromatis K."/>
            <person name="Ivanova N."/>
            <person name="Brettin T."/>
            <person name="Detter J.C."/>
            <person name="Han C."/>
            <person name="Larimer F."/>
            <person name="Land M."/>
            <person name="Hauser L."/>
            <person name="Markowitz V."/>
            <person name="Cheng J.-F."/>
            <person name="Hugenholtz P."/>
            <person name="Woyke T."/>
            <person name="Wu D."/>
            <person name="Spring S."/>
            <person name="Lang E."/>
            <person name="Kopitz M."/>
            <person name="Brambilla E."/>
            <person name="Klenk H.-P."/>
            <person name="Eisen J.A."/>
        </authorList>
    </citation>
    <scope>NUCLEOTIDE SEQUENCE [LARGE SCALE GENOMIC DNA]</scope>
    <source>
        <strain evidence="3">ATCC 23117 / DSM 6794 / NBRC 15988 / NCIMB 1366 / Sio-4</strain>
    </source>
</reference>
<dbReference type="SUPFAM" id="SSF101908">
    <property type="entry name" value="Putative isomerase YbhE"/>
    <property type="match status" value="1"/>
</dbReference>
<dbReference type="OrthoDB" id="1521841at2"/>
<evidence type="ECO:0000313" key="3">
    <source>
        <dbReference type="Proteomes" id="UP000006054"/>
    </source>
</evidence>
<accession>I4AG33</accession>
<evidence type="ECO:0008006" key="4">
    <source>
        <dbReference type="Google" id="ProtNLM"/>
    </source>
</evidence>
<dbReference type="KEGG" id="fli:Fleli_0442"/>
<dbReference type="EMBL" id="CP003345">
    <property type="protein sequence ID" value="AFM02918.1"/>
    <property type="molecule type" value="Genomic_DNA"/>
</dbReference>
<proteinExistence type="predicted"/>
<sequence length="426" mass="47715">MYRKFTLDSLLRLFPISGLSYSLAIISIFLLSSCEQDDCNYSYISYEPIFMSYDEFRSVPVELENPRPLEKVGKIYFYNRYLFINELNKGIHIINNSNPAAPVQVGFLNIVGNVDMAISGNILYADSYTDLLVIDLTVVTNPQLIQRIDNTFNKQIFGNNGYADPNYGIVVDWKQTEIVVTGNCDEEDIMYEDGLGTHQGNGNPSTGISGSMARFTITQNHLYTLNGDNLKPYSIINPIFPEAKSKIELGWGIETLFPYNNNLFIGSQRGMHIYNLDAPSEPRFISTYEHITSCDPVVVSENTAYVTLRNGTNCRDGLNELHLIDISDLENPFLINTKSMTNPYGLGVASQTNNKTLFVCDGDAGLKVLNVTNPLNVQQIGADTSINGYDVIAHNDILMMIGKDGLYQYNYQDPENLQLLSIIPTE</sequence>
<evidence type="ECO:0000313" key="2">
    <source>
        <dbReference type="EMBL" id="AFM02918.1"/>
    </source>
</evidence>
<dbReference type="HOGENOM" id="CLU_631355_0_0_10"/>
<keyword evidence="1" id="KW-0472">Membrane</keyword>
<feature type="transmembrane region" description="Helical" evidence="1">
    <location>
        <begin position="12"/>
        <end position="31"/>
    </location>
</feature>
<dbReference type="PROSITE" id="PS51257">
    <property type="entry name" value="PROKAR_LIPOPROTEIN"/>
    <property type="match status" value="1"/>
</dbReference>
<dbReference type="STRING" id="880071.Fleli_0442"/>
<dbReference type="PATRIC" id="fig|880071.3.peg.417"/>
<protein>
    <recommendedName>
        <fullName evidence="4">LVIVD repeat protein</fullName>
    </recommendedName>
</protein>
<gene>
    <name evidence="2" type="ordered locus">Fleli_0442</name>
</gene>
<evidence type="ECO:0000256" key="1">
    <source>
        <dbReference type="SAM" id="Phobius"/>
    </source>
</evidence>
<dbReference type="RefSeq" id="WP_014796378.1">
    <property type="nucleotide sequence ID" value="NC_018018.1"/>
</dbReference>
<dbReference type="Pfam" id="PF08309">
    <property type="entry name" value="LVIVD"/>
    <property type="match status" value="3"/>
</dbReference>